<dbReference type="InterPro" id="IPR041122">
    <property type="entry name" value="RecJ_OB"/>
</dbReference>
<keyword evidence="10" id="KW-1185">Reference proteome</keyword>
<comment type="caution">
    <text evidence="9">The sequence shown here is derived from an EMBL/GenBank/DDBJ whole genome shotgun (WGS) entry which is preliminary data.</text>
</comment>
<dbReference type="EMBL" id="LAYJ01000131">
    <property type="protein sequence ID" value="KKI49644.1"/>
    <property type="molecule type" value="Genomic_DNA"/>
</dbReference>
<accession>A0A0M2NAZ3</accession>
<dbReference type="Gene3D" id="3.90.1640.30">
    <property type="match status" value="1"/>
</dbReference>
<dbReference type="InterPro" id="IPR001667">
    <property type="entry name" value="DDH_dom"/>
</dbReference>
<dbReference type="GO" id="GO:0006310">
    <property type="term" value="P:DNA recombination"/>
    <property type="evidence" value="ECO:0007669"/>
    <property type="project" value="InterPro"/>
</dbReference>
<dbReference type="PANTHER" id="PTHR30255">
    <property type="entry name" value="SINGLE-STRANDED-DNA-SPECIFIC EXONUCLEASE RECJ"/>
    <property type="match status" value="1"/>
</dbReference>
<dbReference type="InterPro" id="IPR003156">
    <property type="entry name" value="DHHA1_dom"/>
</dbReference>
<evidence type="ECO:0000259" key="8">
    <source>
        <dbReference type="Pfam" id="PF17768"/>
    </source>
</evidence>
<evidence type="ECO:0000256" key="5">
    <source>
        <dbReference type="ARBA" id="ARBA00022839"/>
    </source>
</evidence>
<feature type="domain" description="RecJ OB" evidence="8">
    <location>
        <begin position="452"/>
        <end position="546"/>
    </location>
</feature>
<evidence type="ECO:0000259" key="6">
    <source>
        <dbReference type="Pfam" id="PF01368"/>
    </source>
</evidence>
<comment type="similarity">
    <text evidence="1">Belongs to the RecJ family.</text>
</comment>
<dbReference type="InterPro" id="IPR004610">
    <property type="entry name" value="RecJ"/>
</dbReference>
<evidence type="ECO:0000313" key="9">
    <source>
        <dbReference type="EMBL" id="KKI49644.1"/>
    </source>
</evidence>
<dbReference type="RefSeq" id="WP_052740615.1">
    <property type="nucleotide sequence ID" value="NZ_LAYJ01000131.1"/>
</dbReference>
<keyword evidence="5 9" id="KW-0269">Exonuclease</keyword>
<dbReference type="Pfam" id="PF17768">
    <property type="entry name" value="RecJ_OB"/>
    <property type="match status" value="1"/>
</dbReference>
<dbReference type="OrthoDB" id="9809852at2"/>
<proteinExistence type="inferred from homology"/>
<protein>
    <recommendedName>
        <fullName evidence="2">Single-stranded-DNA-specific exonuclease RecJ</fullName>
    </recommendedName>
</protein>
<dbReference type="STRING" id="270498.CHK_2866"/>
<organism evidence="9 10">
    <name type="scientific">Christensenella hongkongensis</name>
    <dbReference type="NCBI Taxonomy" id="270498"/>
    <lineage>
        <taxon>Bacteria</taxon>
        <taxon>Bacillati</taxon>
        <taxon>Bacillota</taxon>
        <taxon>Clostridia</taxon>
        <taxon>Christensenellales</taxon>
        <taxon>Christensenellaceae</taxon>
        <taxon>Christensenella</taxon>
    </lineage>
</organism>
<dbReference type="NCBIfam" id="TIGR00644">
    <property type="entry name" value="recJ"/>
    <property type="match status" value="1"/>
</dbReference>
<keyword evidence="3" id="KW-0540">Nuclease</keyword>
<dbReference type="GO" id="GO:0006281">
    <property type="term" value="P:DNA repair"/>
    <property type="evidence" value="ECO:0007669"/>
    <property type="project" value="InterPro"/>
</dbReference>
<evidence type="ECO:0000256" key="1">
    <source>
        <dbReference type="ARBA" id="ARBA00005915"/>
    </source>
</evidence>
<name>A0A0M2NAZ3_9FIRM</name>
<dbReference type="AlphaFoldDB" id="A0A0M2NAZ3"/>
<dbReference type="Proteomes" id="UP000034076">
    <property type="component" value="Unassembled WGS sequence"/>
</dbReference>
<sequence>MRYILKQKEQLNTQENAVKELCGALKISKITARLLCARGICDVGQAREFLNPDISQLNDPYLFHDMRDAVSTIKHMIATGGRICVYGDYDADGISASAILYQTLIQMGANVEVFLPNRMEHGYGLSTENIKNLTDISLLITVDCGITNVEEIALAHEMGMKTIVTDHHECPHVLPRADYIINPKNPKEKYPVDSLCGAGVAFKLSQALIGDDALRMIDIAALATIADIVPLVGENRVIASLGLKRINEEPNPGIAALIKQACAKRAGEVDAQTVSFVLAPRINAAGRISTARIAFELLTEKDGNTLDRLAEELCSLNADRQQRQEKVVSEALGMQEEEGDEQDWLILLYQKDWDIGIVGLAASKVSERYTRPTILLGESEPGVYTGSARSIPGVNIYEAMSSQGKLFEKFGGHAGAAGLTLKEENLPVLRHRLNEYMKEHYNEEVFRPLKTYDLEIVPADISNSLIREFDCLRPFGFKNEQVEVLIRNARVSDIRSIGEDKHAKFLLGKGGKSVNGVIFGTQAVDVPECADAVGTLNINTYDNKPQMIVNTFSYQETAGELVRTMKKHLLGIKKAKQQDIDTYFMERDRLLQVYVVLKGISDQKISFADEGAMTAFLQKYVQGITIPNICFALLVFEEISLLDIKKNDRIHIMIRSGKRDLSESGTYQKFLLGRAHNGPEI</sequence>
<dbReference type="Gene3D" id="3.10.310.30">
    <property type="match status" value="1"/>
</dbReference>
<dbReference type="GO" id="GO:0003676">
    <property type="term" value="F:nucleic acid binding"/>
    <property type="evidence" value="ECO:0007669"/>
    <property type="project" value="InterPro"/>
</dbReference>
<reference evidence="9 10" key="1">
    <citation type="submission" date="2015-04" db="EMBL/GenBank/DDBJ databases">
        <title>Draft genome sequence of bacteremic isolate Catabacter hongkongensis type strain HKU16T.</title>
        <authorList>
            <person name="Lau S.K."/>
            <person name="Teng J.L."/>
            <person name="Huang Y."/>
            <person name="Curreem S.O."/>
            <person name="Tsui S.K."/>
            <person name="Woo P.C."/>
        </authorList>
    </citation>
    <scope>NUCLEOTIDE SEQUENCE [LARGE SCALE GENOMIC DNA]</scope>
    <source>
        <strain evidence="9 10">HKU16</strain>
    </source>
</reference>
<feature type="domain" description="DDH" evidence="6">
    <location>
        <begin position="82"/>
        <end position="212"/>
    </location>
</feature>
<keyword evidence="4 9" id="KW-0378">Hydrolase</keyword>
<dbReference type="InterPro" id="IPR038763">
    <property type="entry name" value="DHH_sf"/>
</dbReference>
<dbReference type="PANTHER" id="PTHR30255:SF2">
    <property type="entry name" value="SINGLE-STRANDED-DNA-SPECIFIC EXONUCLEASE RECJ"/>
    <property type="match status" value="1"/>
</dbReference>
<dbReference type="PATRIC" id="fig|270498.16.peg.645"/>
<evidence type="ECO:0000256" key="2">
    <source>
        <dbReference type="ARBA" id="ARBA00019841"/>
    </source>
</evidence>
<gene>
    <name evidence="9" type="ORF">CHK_2866</name>
</gene>
<feature type="domain" description="DHHA1" evidence="7">
    <location>
        <begin position="347"/>
        <end position="439"/>
    </location>
</feature>
<dbReference type="Pfam" id="PF02272">
    <property type="entry name" value="DHHA1"/>
    <property type="match status" value="1"/>
</dbReference>
<dbReference type="InterPro" id="IPR051673">
    <property type="entry name" value="SSDNA_exonuclease_RecJ"/>
</dbReference>
<evidence type="ECO:0000256" key="3">
    <source>
        <dbReference type="ARBA" id="ARBA00022722"/>
    </source>
</evidence>
<dbReference type="SUPFAM" id="SSF64182">
    <property type="entry name" value="DHH phosphoesterases"/>
    <property type="match status" value="1"/>
</dbReference>
<dbReference type="GO" id="GO:0008409">
    <property type="term" value="F:5'-3' exonuclease activity"/>
    <property type="evidence" value="ECO:0007669"/>
    <property type="project" value="InterPro"/>
</dbReference>
<evidence type="ECO:0000259" key="7">
    <source>
        <dbReference type="Pfam" id="PF02272"/>
    </source>
</evidence>
<dbReference type="Pfam" id="PF01368">
    <property type="entry name" value="DHH"/>
    <property type="match status" value="1"/>
</dbReference>
<evidence type="ECO:0000313" key="10">
    <source>
        <dbReference type="Proteomes" id="UP000034076"/>
    </source>
</evidence>
<evidence type="ECO:0000256" key="4">
    <source>
        <dbReference type="ARBA" id="ARBA00022801"/>
    </source>
</evidence>